<organism evidence="1 2">
    <name type="scientific">Deinococcus carri</name>
    <dbReference type="NCBI Taxonomy" id="1211323"/>
    <lineage>
        <taxon>Bacteria</taxon>
        <taxon>Thermotogati</taxon>
        <taxon>Deinococcota</taxon>
        <taxon>Deinococci</taxon>
        <taxon>Deinococcales</taxon>
        <taxon>Deinococcaceae</taxon>
        <taxon>Deinococcus</taxon>
    </lineage>
</organism>
<evidence type="ECO:0000313" key="1">
    <source>
        <dbReference type="EMBL" id="GAA5512692.1"/>
    </source>
</evidence>
<comment type="caution">
    <text evidence="1">The sequence shown here is derived from an EMBL/GenBank/DDBJ whole genome shotgun (WGS) entry which is preliminary data.</text>
</comment>
<keyword evidence="2" id="KW-1185">Reference proteome</keyword>
<protein>
    <submittedName>
        <fullName evidence="1">Uncharacterized protein</fullName>
    </submittedName>
</protein>
<reference evidence="1 2" key="1">
    <citation type="submission" date="2024-02" db="EMBL/GenBank/DDBJ databases">
        <title>Deinococcus carri NBRC 110142.</title>
        <authorList>
            <person name="Ichikawa N."/>
            <person name="Katano-Makiyama Y."/>
            <person name="Hidaka K."/>
        </authorList>
    </citation>
    <scope>NUCLEOTIDE SEQUENCE [LARGE SCALE GENOMIC DNA]</scope>
    <source>
        <strain evidence="1 2">NBRC 110142</strain>
    </source>
</reference>
<evidence type="ECO:0000313" key="2">
    <source>
        <dbReference type="Proteomes" id="UP001401887"/>
    </source>
</evidence>
<proteinExistence type="predicted"/>
<sequence length="76" mass="8876">MTPPTLTLFTPHRPPSAIRRQVYRLLTEHCGPCLLLWRETPDAERRISYRLSGTWRHPHAVIHARLVVISDLLVRT</sequence>
<dbReference type="EMBL" id="BAABRP010000003">
    <property type="protein sequence ID" value="GAA5512692.1"/>
    <property type="molecule type" value="Genomic_DNA"/>
</dbReference>
<dbReference type="Proteomes" id="UP001401887">
    <property type="component" value="Unassembled WGS sequence"/>
</dbReference>
<gene>
    <name evidence="1" type="ORF">Dcar01_01410</name>
</gene>
<accession>A0ABP9W923</accession>
<dbReference type="RefSeq" id="WP_345462999.1">
    <property type="nucleotide sequence ID" value="NZ_BAABRP010000003.1"/>
</dbReference>
<name>A0ABP9W923_9DEIO</name>